<dbReference type="RefSeq" id="WP_080623105.1">
    <property type="nucleotide sequence ID" value="NZ_CAWMZI010000005.1"/>
</dbReference>
<keyword evidence="4" id="KW-1185">Reference proteome</keyword>
<geneLocation type="plasmid" evidence="3 4">
    <name>unnamed4</name>
</geneLocation>
<dbReference type="Gene3D" id="3.30.2310.20">
    <property type="entry name" value="RelE-like"/>
    <property type="match status" value="1"/>
</dbReference>
<sequence>MPQLIWTPEALQGVQRCYRFLAPKNLEAAARAVRAIREGMQIVSAHPGVGRPADKMEPAFREWLIPFGDSGYVVLYRVDDDLAVVLAVRHQREAGYY</sequence>
<proteinExistence type="inferred from homology"/>
<dbReference type="AlphaFoldDB" id="A0A1V0GYQ9"/>
<comment type="similarity">
    <text evidence="1">Belongs to the RelE toxin family.</text>
</comment>
<dbReference type="InterPro" id="IPR007712">
    <property type="entry name" value="RelE/ParE_toxin"/>
</dbReference>
<keyword evidence="2" id="KW-1277">Toxin-antitoxin system</keyword>
<dbReference type="PANTHER" id="PTHR33755:SF7">
    <property type="entry name" value="TOXIN MODULE OF TOXIN-ANTITOXIN SYSTEM RELE_STBE FAMILY"/>
    <property type="match status" value="1"/>
</dbReference>
<keyword evidence="3" id="KW-0614">Plasmid</keyword>
<dbReference type="InterPro" id="IPR051803">
    <property type="entry name" value="TA_system_RelE-like_toxin"/>
</dbReference>
<reference evidence="3" key="1">
    <citation type="submission" date="2017-12" db="EMBL/GenBank/DDBJ databases">
        <title>FDA dAtabase for Regulatory Grade micrObial Sequences (FDA-ARGOS): Supporting development and validation of Infectious Disease Dx tests.</title>
        <authorList>
            <person name="Campos J."/>
            <person name="Goldberg B."/>
            <person name="Tallon L."/>
            <person name="Sadzewicz L."/>
            <person name="Sengamalay N."/>
            <person name="Ott S."/>
            <person name="Godinez A."/>
            <person name="Nagaraj S."/>
            <person name="Vyas G."/>
            <person name="Aluvathingal J."/>
            <person name="Nadendla S."/>
            <person name="Geyer C."/>
            <person name="Nandy P."/>
            <person name="Hobson J."/>
            <person name="Sichtig H."/>
        </authorList>
    </citation>
    <scope>NUCLEOTIDE SEQUENCE</scope>
    <source>
        <strain evidence="3">FDAARGOS_252</strain>
        <plasmid evidence="3">unnamed4</plasmid>
    </source>
</reference>
<accession>A0A1V0GYQ9</accession>
<dbReference type="PANTHER" id="PTHR33755">
    <property type="entry name" value="TOXIN PARE1-RELATED"/>
    <property type="match status" value="1"/>
</dbReference>
<dbReference type="InterPro" id="IPR035093">
    <property type="entry name" value="RelE/ParE_toxin_dom_sf"/>
</dbReference>
<organism evidence="3 4">
    <name type="scientific">Paracoccus yeei</name>
    <dbReference type="NCBI Taxonomy" id="147645"/>
    <lineage>
        <taxon>Bacteria</taxon>
        <taxon>Pseudomonadati</taxon>
        <taxon>Pseudomonadota</taxon>
        <taxon>Alphaproteobacteria</taxon>
        <taxon>Rhodobacterales</taxon>
        <taxon>Paracoccaceae</taxon>
        <taxon>Paracoccus</taxon>
    </lineage>
</organism>
<gene>
    <name evidence="3" type="ORF">A6J80_21175</name>
</gene>
<dbReference type="Pfam" id="PF05016">
    <property type="entry name" value="ParE_toxin"/>
    <property type="match status" value="1"/>
</dbReference>
<evidence type="ECO:0000256" key="1">
    <source>
        <dbReference type="ARBA" id="ARBA00006226"/>
    </source>
</evidence>
<protein>
    <submittedName>
        <fullName evidence="3">Type II toxin-antitoxin system RelE/ParE family toxin</fullName>
    </submittedName>
</protein>
<name>A0A1V0GYQ9_9RHOB</name>
<evidence type="ECO:0000313" key="4">
    <source>
        <dbReference type="Proteomes" id="UP000191257"/>
    </source>
</evidence>
<evidence type="ECO:0000256" key="2">
    <source>
        <dbReference type="ARBA" id="ARBA00022649"/>
    </source>
</evidence>
<dbReference type="EMBL" id="CP020444">
    <property type="protein sequence ID" value="ARC38819.1"/>
    <property type="molecule type" value="Genomic_DNA"/>
</dbReference>
<evidence type="ECO:0000313" key="3">
    <source>
        <dbReference type="EMBL" id="ARC38819.1"/>
    </source>
</evidence>
<dbReference type="Proteomes" id="UP000191257">
    <property type="component" value="Plasmid unnamed4"/>
</dbReference>
<dbReference type="KEGG" id="pye:A6J80_21175"/>